<accession>A0ABT6RK84</accession>
<dbReference type="RefSeq" id="WP_282336379.1">
    <property type="nucleotide sequence ID" value="NZ_JASBRG010000007.1"/>
</dbReference>
<dbReference type="EMBL" id="JASBRG010000007">
    <property type="protein sequence ID" value="MDI3322262.1"/>
    <property type="molecule type" value="Genomic_DNA"/>
</dbReference>
<comment type="caution">
    <text evidence="2">The sequence shown here is derived from an EMBL/GenBank/DDBJ whole genome shotgun (WGS) entry which is preliminary data.</text>
</comment>
<evidence type="ECO:0000313" key="3">
    <source>
        <dbReference type="Proteomes" id="UP001226434"/>
    </source>
</evidence>
<evidence type="ECO:0000259" key="1">
    <source>
        <dbReference type="Pfam" id="PF25056"/>
    </source>
</evidence>
<keyword evidence="3" id="KW-1185">Reference proteome</keyword>
<gene>
    <name evidence="2" type="ORF">QJ048_20905</name>
</gene>
<dbReference type="Pfam" id="PF25056">
    <property type="entry name" value="DUF7793"/>
    <property type="match status" value="1"/>
</dbReference>
<name>A0ABT6RK84_9BACT</name>
<proteinExistence type="predicted"/>
<dbReference type="Gene3D" id="3.40.970.30">
    <property type="entry name" value="yp_829618.1 like domains"/>
    <property type="match status" value="1"/>
</dbReference>
<reference evidence="2 3" key="1">
    <citation type="submission" date="2023-05" db="EMBL/GenBank/DDBJ databases">
        <title>Genome sequence of Pinibacter sp. MAH-24.</title>
        <authorList>
            <person name="Huq M.A."/>
        </authorList>
    </citation>
    <scope>NUCLEOTIDE SEQUENCE [LARGE SCALE GENOMIC DNA]</scope>
    <source>
        <strain evidence="2 3">MAH-24</strain>
    </source>
</reference>
<feature type="domain" description="DUF7793" evidence="1">
    <location>
        <begin position="18"/>
        <end position="128"/>
    </location>
</feature>
<protein>
    <submittedName>
        <fullName evidence="2">STAS/SEC14 domain-containing protein</fullName>
    </submittedName>
</protein>
<dbReference type="InterPro" id="IPR056695">
    <property type="entry name" value="DUF7793"/>
</dbReference>
<dbReference type="Proteomes" id="UP001226434">
    <property type="component" value="Unassembled WGS sequence"/>
</dbReference>
<organism evidence="2 3">
    <name type="scientific">Pinibacter soli</name>
    <dbReference type="NCBI Taxonomy" id="3044211"/>
    <lineage>
        <taxon>Bacteria</taxon>
        <taxon>Pseudomonadati</taxon>
        <taxon>Bacteroidota</taxon>
        <taxon>Chitinophagia</taxon>
        <taxon>Chitinophagales</taxon>
        <taxon>Chitinophagaceae</taxon>
        <taxon>Pinibacter</taxon>
    </lineage>
</organism>
<evidence type="ECO:0000313" key="2">
    <source>
        <dbReference type="EMBL" id="MDI3322262.1"/>
    </source>
</evidence>
<sequence length="131" mass="14902">MNPPPDIQLIHGEIADYYLDNDGILYSYSKSILRTVDNIAANVELVKQITGNKKVPLLIYLKNSPVPDKATRKFSTEQLPNIYTAMAMVSKPGLAQFIMKILFRLKPPPIPMKSFTDDKEAREWLLHFVTP</sequence>